<comment type="caution">
    <text evidence="1">The sequence shown here is derived from an EMBL/GenBank/DDBJ whole genome shotgun (WGS) entry which is preliminary data.</text>
</comment>
<gene>
    <name evidence="1" type="ORF">A2Z33_06140</name>
</gene>
<accession>A0A1F5YY73</accession>
<dbReference type="Pfam" id="PF18924">
    <property type="entry name" value="DUF5674"/>
    <property type="match status" value="1"/>
</dbReference>
<protein>
    <submittedName>
        <fullName evidence="1">Uncharacterized protein</fullName>
    </submittedName>
</protein>
<dbReference type="AlphaFoldDB" id="A0A1F5YY73"/>
<dbReference type="InterPro" id="IPR043731">
    <property type="entry name" value="DUF5674"/>
</dbReference>
<evidence type="ECO:0000313" key="2">
    <source>
        <dbReference type="Proteomes" id="UP000178448"/>
    </source>
</evidence>
<evidence type="ECO:0000313" key="1">
    <source>
        <dbReference type="EMBL" id="OGG05085.1"/>
    </source>
</evidence>
<name>A0A1F5YY73_9BACT</name>
<dbReference type="EMBL" id="MFJD01000001">
    <property type="protein sequence ID" value="OGG05085.1"/>
    <property type="molecule type" value="Genomic_DNA"/>
</dbReference>
<dbReference type="Proteomes" id="UP000178448">
    <property type="component" value="Unassembled WGS sequence"/>
</dbReference>
<sequence length="101" mass="11545">MDQLREQFDSYIKTVIDVEKKICSAGCDRHFESEKILLDQGSKQANLWGGGIDLETKTIDGNSFINIRSTQGNTSNEIQDVNIRTAFEKITKYFFQTVYAK</sequence>
<reference evidence="1 2" key="1">
    <citation type="journal article" date="2016" name="Nat. Commun.">
        <title>Thousands of microbial genomes shed light on interconnected biogeochemical processes in an aquifer system.</title>
        <authorList>
            <person name="Anantharaman K."/>
            <person name="Brown C.T."/>
            <person name="Hug L.A."/>
            <person name="Sharon I."/>
            <person name="Castelle C.J."/>
            <person name="Probst A.J."/>
            <person name="Thomas B.C."/>
            <person name="Singh A."/>
            <person name="Wilkins M.J."/>
            <person name="Karaoz U."/>
            <person name="Brodie E.L."/>
            <person name="Williams K.H."/>
            <person name="Hubbard S.S."/>
            <person name="Banfield J.F."/>
        </authorList>
    </citation>
    <scope>NUCLEOTIDE SEQUENCE [LARGE SCALE GENOMIC DNA]</scope>
</reference>
<organism evidence="1 2">
    <name type="scientific">Candidatus Gottesmanbacteria bacterium RBG_16_52_11</name>
    <dbReference type="NCBI Taxonomy" id="1798374"/>
    <lineage>
        <taxon>Bacteria</taxon>
        <taxon>Candidatus Gottesmaniibacteriota</taxon>
    </lineage>
</organism>
<dbReference type="STRING" id="1798374.A2Z33_06140"/>
<proteinExistence type="predicted"/>